<evidence type="ECO:0000259" key="1">
    <source>
        <dbReference type="PROSITE" id="PS51494"/>
    </source>
</evidence>
<feature type="domain" description="Peptidase S55" evidence="1">
    <location>
        <begin position="1"/>
        <end position="139"/>
    </location>
</feature>
<evidence type="ECO:0000313" key="3">
    <source>
        <dbReference type="Proteomes" id="UP000189777"/>
    </source>
</evidence>
<reference evidence="2 3" key="1">
    <citation type="submission" date="2017-02" db="EMBL/GenBank/DDBJ databases">
        <authorList>
            <person name="Peterson S.W."/>
        </authorList>
    </citation>
    <scope>NUCLEOTIDE SEQUENCE [LARGE SCALE GENOMIC DNA]</scope>
    <source>
        <strain evidence="2 3">DSM 21481</strain>
    </source>
</reference>
<dbReference type="Pfam" id="PF05580">
    <property type="entry name" value="Peptidase_S55"/>
    <property type="match status" value="1"/>
</dbReference>
<organism evidence="2 3">
    <name type="scientific">Krasilnikoviella flava</name>
    <dbReference type="NCBI Taxonomy" id="526729"/>
    <lineage>
        <taxon>Bacteria</taxon>
        <taxon>Bacillati</taxon>
        <taxon>Actinomycetota</taxon>
        <taxon>Actinomycetes</taxon>
        <taxon>Micrococcales</taxon>
        <taxon>Promicromonosporaceae</taxon>
        <taxon>Krasilnikoviella</taxon>
    </lineage>
</organism>
<gene>
    <name evidence="2" type="ORF">SAMN04324258_2292</name>
</gene>
<dbReference type="STRING" id="526729.SAMN04324258_2292"/>
<dbReference type="InterPro" id="IPR008763">
    <property type="entry name" value="Peptidase_S55"/>
</dbReference>
<dbReference type="EMBL" id="FUZQ01000004">
    <property type="protein sequence ID" value="SKC66147.1"/>
    <property type="molecule type" value="Genomic_DNA"/>
</dbReference>
<dbReference type="AlphaFoldDB" id="A0A1T5KR22"/>
<accession>A0A1T5KR22</accession>
<dbReference type="Proteomes" id="UP000189777">
    <property type="component" value="Unassembled WGS sequence"/>
</dbReference>
<protein>
    <submittedName>
        <fullName evidence="2">SpoIVB peptidase S55</fullName>
    </submittedName>
</protein>
<evidence type="ECO:0000313" key="2">
    <source>
        <dbReference type="EMBL" id="SKC66147.1"/>
    </source>
</evidence>
<name>A0A1T5KR22_9MICO</name>
<dbReference type="InterPro" id="IPR009003">
    <property type="entry name" value="Peptidase_S1_PA"/>
</dbReference>
<dbReference type="SUPFAM" id="SSF50494">
    <property type="entry name" value="Trypsin-like serine proteases"/>
    <property type="match status" value="1"/>
</dbReference>
<sequence>MLAGLVAVGPSATAAPAPDCAPPFPVSDLVNGAPVNGLTVSKGTTPQAFTGEVLGVLSDGIGPDLDMIVAELRSPAIDAAGGIWQGMSGSPVYAEDGRLIGAVAYGLAFGSSPVAGITPYEDMQGYLGAAKAAPEVAVGSRMATRIAAETDVTRTEASQGLRQLPMPMGVGGVDLARARTAVKAVGGSELVTADSYRIGRSSGRTAAGIDTVVAGGNVAAVLSHGDITLAGIGTATSVCGDRVVAFGHPMSFTGKARLGLAAADAVYVQKDPLGVPFKVANLGDLGGTITDDRLAGIAGTFGASPTAAPVRSTVSYGGRSRTGTTQVLHPSALGDVTLLAGVANHDRVVDGVIGGSETHSWTITGTRSGSAFRLRYADRYQAAEDVGATGGFDLASVVATLSSLSDVKLTGVTNDVKVSDTGMRHRVVKIQQRTGGRWVDVTGKTAKVRAGKTLVLRTQLLGSDGITRSVFRQEFTIPKSLKGKSGVVTVVGGNTYQDEFYGPTSFASVQKLLQGNLRNDEMELSLVIGGGKSAYERTRTSDVLTRVVNGQKQLRVSVTS</sequence>
<proteinExistence type="predicted"/>
<dbReference type="PROSITE" id="PS51494">
    <property type="entry name" value="SPOIVB"/>
    <property type="match status" value="1"/>
</dbReference>
<keyword evidence="3" id="KW-1185">Reference proteome</keyword>